<evidence type="ECO:0000313" key="3">
    <source>
        <dbReference type="Proteomes" id="UP000005566"/>
    </source>
</evidence>
<dbReference type="OrthoDB" id="1247025at2"/>
<evidence type="ECO:0000313" key="2">
    <source>
        <dbReference type="EMBL" id="EIA09088.1"/>
    </source>
</evidence>
<dbReference type="STRING" id="1086011.HJ01_01474"/>
<keyword evidence="3" id="KW-1185">Reference proteome</keyword>
<evidence type="ECO:0000256" key="1">
    <source>
        <dbReference type="SAM" id="Phobius"/>
    </source>
</evidence>
<dbReference type="PATRIC" id="fig|1086011.3.peg.1444"/>
<name>H7FQV1_FLAFP</name>
<dbReference type="eggNOG" id="ENOG5032ZQI">
    <property type="taxonomic scope" value="Bacteria"/>
</dbReference>
<keyword evidence="1" id="KW-0472">Membrane</keyword>
<dbReference type="AlphaFoldDB" id="H7FQV1"/>
<reference evidence="2 3" key="1">
    <citation type="journal article" date="2014" name="Acta Crystallogr. D">
        <title>Structure-based characterization and antifreeze properties of a hyperactive ice-binding protein from the Antarctic bacterium Flavobacterium frigoris PS1.</title>
        <authorList>
            <person name="Do H."/>
            <person name="Kim S.J."/>
            <person name="Kim H.J."/>
            <person name="Lee J.H."/>
        </authorList>
    </citation>
    <scope>NUCLEOTIDE SEQUENCE [LARGE SCALE GENOMIC DNA]</scope>
    <source>
        <strain evidence="2 3">PS1</strain>
    </source>
</reference>
<proteinExistence type="predicted"/>
<protein>
    <submittedName>
        <fullName evidence="2">Uncharacterized protein</fullName>
    </submittedName>
</protein>
<comment type="caution">
    <text evidence="2">The sequence shown here is derived from an EMBL/GenBank/DDBJ whole genome shotgun (WGS) entry which is preliminary data.</text>
</comment>
<dbReference type="RefSeq" id="WP_007137651.1">
    <property type="nucleotide sequence ID" value="NZ_AHKF01000016.1"/>
</dbReference>
<organism evidence="2 3">
    <name type="scientific">Flavobacterium frigoris (strain PS1)</name>
    <dbReference type="NCBI Taxonomy" id="1086011"/>
    <lineage>
        <taxon>Bacteria</taxon>
        <taxon>Pseudomonadati</taxon>
        <taxon>Bacteroidota</taxon>
        <taxon>Flavobacteriia</taxon>
        <taxon>Flavobacteriales</taxon>
        <taxon>Flavobacteriaceae</taxon>
        <taxon>Flavobacterium</taxon>
    </lineage>
</organism>
<gene>
    <name evidence="2" type="ORF">HJ01_01474</name>
</gene>
<dbReference type="EMBL" id="AHKF01000016">
    <property type="protein sequence ID" value="EIA09088.1"/>
    <property type="molecule type" value="Genomic_DNA"/>
</dbReference>
<sequence length="223" mass="24721">MELNKLDTIIKDKLEARTIEPSNEAWGKLEAMMVVAEKPKRSYSWIYIAASFVGLAVIGTLFFAQNEKLIMNPEVEVVVKELVVPKTILKQSNTSPLVTNNRNAASSDKVVVSKSISVVKESATINALNKNQISQVSVINQKKESNSITSQTQTSTLEMLAALQNATPKEKQVNSKQIVHVDAANLLTQVDGELELSFREKVINKVSKNYQTVKVAFANRNFE</sequence>
<feature type="transmembrane region" description="Helical" evidence="1">
    <location>
        <begin position="45"/>
        <end position="64"/>
    </location>
</feature>
<dbReference type="Proteomes" id="UP000005566">
    <property type="component" value="Unassembled WGS sequence"/>
</dbReference>
<keyword evidence="1" id="KW-0812">Transmembrane</keyword>
<accession>H7FQV1</accession>
<keyword evidence="1" id="KW-1133">Transmembrane helix</keyword>